<feature type="domain" description="IstB-like ATP-binding" evidence="1">
    <location>
        <begin position="82"/>
        <end position="225"/>
    </location>
</feature>
<evidence type="ECO:0000259" key="1">
    <source>
        <dbReference type="Pfam" id="PF01695"/>
    </source>
</evidence>
<dbReference type="RefSeq" id="WP_353865106.1">
    <property type="nucleotide sequence ID" value="NZ_CP088295.1"/>
</dbReference>
<dbReference type="InterPro" id="IPR002611">
    <property type="entry name" value="IstB_ATP-bd"/>
</dbReference>
<keyword evidence="2" id="KW-0547">Nucleotide-binding</keyword>
<evidence type="ECO:0000313" key="2">
    <source>
        <dbReference type="EMBL" id="UUY04631.1"/>
    </source>
</evidence>
<dbReference type="Proteomes" id="UP001058860">
    <property type="component" value="Chromosome"/>
</dbReference>
<gene>
    <name evidence="2" type="ORF">LRS13_03605</name>
</gene>
<keyword evidence="3" id="KW-1185">Reference proteome</keyword>
<dbReference type="CDD" id="cd00009">
    <property type="entry name" value="AAA"/>
    <property type="match status" value="1"/>
</dbReference>
<dbReference type="InterPro" id="IPR027417">
    <property type="entry name" value="P-loop_NTPase"/>
</dbReference>
<dbReference type="PANTHER" id="PTHR30050">
    <property type="entry name" value="CHROMOSOMAL REPLICATION INITIATOR PROTEIN DNAA"/>
    <property type="match status" value="1"/>
</dbReference>
<sequence>MARDACPFGLCDGSGFIIGDDLTAADCQCRAQRVARARSRSLSAVIPRKYRHVAFERPPISDLPEPIVRQVRGYVRKIDEHLQAGEGLWLFGDVGTGKTSLAMLVSQHAIDAGHSVAIYSLPRLLAEIRDTYEDDAEHSYVQLLDRLASVDLLHIDDVGAERTSPWVLEQLYAIVNARYEEERAVLITTNLERDALAEQITERTVSRLEEMCEILPLFGEDRRRQRFEAPAEIKVQATRA</sequence>
<dbReference type="Gene3D" id="3.40.50.300">
    <property type="entry name" value="P-loop containing nucleotide triphosphate hydrolases"/>
    <property type="match status" value="1"/>
</dbReference>
<reference evidence="3" key="1">
    <citation type="submission" date="2021-11" db="EMBL/GenBank/DDBJ databases">
        <title>Cultivation dependent microbiological survey of springs from the worlds oldest radium mine currently devoted to the extraction of radon-saturated water.</title>
        <authorList>
            <person name="Kapinusova G."/>
            <person name="Smrhova T."/>
            <person name="Strejcek M."/>
            <person name="Suman J."/>
            <person name="Jani K."/>
            <person name="Pajer P."/>
            <person name="Uhlik O."/>
        </authorList>
    </citation>
    <scope>NUCLEOTIDE SEQUENCE [LARGE SCALE GENOMIC DNA]</scope>
    <source>
        <strain evidence="3">J379</strain>
    </source>
</reference>
<evidence type="ECO:0000313" key="3">
    <source>
        <dbReference type="Proteomes" id="UP001058860"/>
    </source>
</evidence>
<keyword evidence="2" id="KW-0067">ATP-binding</keyword>
<dbReference type="EMBL" id="CP088295">
    <property type="protein sequence ID" value="UUY04631.1"/>
    <property type="molecule type" value="Genomic_DNA"/>
</dbReference>
<accession>A0ABY5PJ35</accession>
<proteinExistence type="predicted"/>
<organism evidence="2 3">
    <name type="scientific">Svornostia abyssi</name>
    <dbReference type="NCBI Taxonomy" id="2898438"/>
    <lineage>
        <taxon>Bacteria</taxon>
        <taxon>Bacillati</taxon>
        <taxon>Actinomycetota</taxon>
        <taxon>Thermoleophilia</taxon>
        <taxon>Solirubrobacterales</taxon>
        <taxon>Baekduiaceae</taxon>
        <taxon>Svornostia</taxon>
    </lineage>
</organism>
<dbReference type="SUPFAM" id="SSF52540">
    <property type="entry name" value="P-loop containing nucleoside triphosphate hydrolases"/>
    <property type="match status" value="1"/>
</dbReference>
<name>A0ABY5PJ35_9ACTN</name>
<protein>
    <submittedName>
        <fullName evidence="2">ATP-binding protein</fullName>
    </submittedName>
</protein>
<dbReference type="GO" id="GO:0005524">
    <property type="term" value="F:ATP binding"/>
    <property type="evidence" value="ECO:0007669"/>
    <property type="project" value="UniProtKB-KW"/>
</dbReference>
<dbReference type="PANTHER" id="PTHR30050:SF4">
    <property type="entry name" value="ATP-BINDING PROTEIN RV3427C IN INSERTION SEQUENCE-RELATED"/>
    <property type="match status" value="1"/>
</dbReference>
<dbReference type="Pfam" id="PF01695">
    <property type="entry name" value="IstB_IS21"/>
    <property type="match status" value="1"/>
</dbReference>